<dbReference type="EMBL" id="DVJQ01000038">
    <property type="protein sequence ID" value="HIS74226.1"/>
    <property type="molecule type" value="Genomic_DNA"/>
</dbReference>
<evidence type="ECO:0000313" key="1">
    <source>
        <dbReference type="EMBL" id="HIS74226.1"/>
    </source>
</evidence>
<proteinExistence type="predicted"/>
<sequence length="106" mass="12055">MLTMEKTNAEMSTTRDNQFFGDIAQEENSKKECAMMGLIKNQIIVLNEELDVAYNRLGQVATDEENWSGKYERKMACKILQGQIAILTKLEKDMENMLTPTSIPSC</sequence>
<evidence type="ECO:0000313" key="2">
    <source>
        <dbReference type="Proteomes" id="UP000886865"/>
    </source>
</evidence>
<reference evidence="1" key="2">
    <citation type="journal article" date="2021" name="PeerJ">
        <title>Extensive microbial diversity within the chicken gut microbiome revealed by metagenomics and culture.</title>
        <authorList>
            <person name="Gilroy R."/>
            <person name="Ravi A."/>
            <person name="Getino M."/>
            <person name="Pursley I."/>
            <person name="Horton D.L."/>
            <person name="Alikhan N.F."/>
            <person name="Baker D."/>
            <person name="Gharbi K."/>
            <person name="Hall N."/>
            <person name="Watson M."/>
            <person name="Adriaenssens E.M."/>
            <person name="Foster-Nyarko E."/>
            <person name="Jarju S."/>
            <person name="Secka A."/>
            <person name="Antonio M."/>
            <person name="Oren A."/>
            <person name="Chaudhuri R.R."/>
            <person name="La Ragione R."/>
            <person name="Hildebrand F."/>
            <person name="Pallen M.J."/>
        </authorList>
    </citation>
    <scope>NUCLEOTIDE SEQUENCE</scope>
    <source>
        <strain evidence="1">CHK152-2871</strain>
    </source>
</reference>
<organism evidence="1 2">
    <name type="scientific">Candidatus Galligastranaerophilus intestinavium</name>
    <dbReference type="NCBI Taxonomy" id="2840836"/>
    <lineage>
        <taxon>Bacteria</taxon>
        <taxon>Candidatus Galligastranaerophilus</taxon>
    </lineage>
</organism>
<dbReference type="Proteomes" id="UP000886865">
    <property type="component" value="Unassembled WGS sequence"/>
</dbReference>
<protein>
    <submittedName>
        <fullName evidence="1">Uncharacterized protein</fullName>
    </submittedName>
</protein>
<dbReference type="AlphaFoldDB" id="A0A9D1JXN5"/>
<reference evidence="1" key="1">
    <citation type="submission" date="2020-10" db="EMBL/GenBank/DDBJ databases">
        <authorList>
            <person name="Gilroy R."/>
        </authorList>
    </citation>
    <scope>NUCLEOTIDE SEQUENCE</scope>
    <source>
        <strain evidence="1">CHK152-2871</strain>
    </source>
</reference>
<gene>
    <name evidence="1" type="ORF">IAA86_04305</name>
</gene>
<name>A0A9D1JXN5_9BACT</name>
<comment type="caution">
    <text evidence="1">The sequence shown here is derived from an EMBL/GenBank/DDBJ whole genome shotgun (WGS) entry which is preliminary data.</text>
</comment>
<accession>A0A9D1JXN5</accession>